<feature type="compositionally biased region" description="Polar residues" evidence="1">
    <location>
        <begin position="67"/>
        <end position="79"/>
    </location>
</feature>
<sequence length="79" mass="8416">MNRSSANLAQPRNQTTALAEAACLGRKTDGKLPNAAEAKEHQTTRATSAPDTLAEAQKMPGEARNDTPPQTSLPNAFQR</sequence>
<dbReference type="EMBL" id="JALGCL010000003">
    <property type="protein sequence ID" value="MCJ0826364.1"/>
    <property type="molecule type" value="Genomic_DNA"/>
</dbReference>
<accession>A0ABT0A5W8</accession>
<comment type="caution">
    <text evidence="2">The sequence shown here is derived from an EMBL/GenBank/DDBJ whole genome shotgun (WGS) entry which is preliminary data.</text>
</comment>
<proteinExistence type="predicted"/>
<evidence type="ECO:0000313" key="3">
    <source>
        <dbReference type="Proteomes" id="UP001165423"/>
    </source>
</evidence>
<gene>
    <name evidence="2" type="ORF">MQC88_10445</name>
</gene>
<organism evidence="2 3">
    <name type="scientific">Cognatiluteimonas sedimenti</name>
    <dbReference type="NCBI Taxonomy" id="2927791"/>
    <lineage>
        <taxon>Bacteria</taxon>
        <taxon>Pseudomonadati</taxon>
        <taxon>Pseudomonadota</taxon>
        <taxon>Gammaproteobacteria</taxon>
        <taxon>Lysobacterales</taxon>
        <taxon>Lysobacteraceae</taxon>
        <taxon>Cognatiluteimonas</taxon>
    </lineage>
</organism>
<name>A0ABT0A5W8_9GAMM</name>
<protein>
    <submittedName>
        <fullName evidence="2">Uncharacterized protein</fullName>
    </submittedName>
</protein>
<feature type="region of interest" description="Disordered" evidence="1">
    <location>
        <begin position="29"/>
        <end position="79"/>
    </location>
</feature>
<reference evidence="2 3" key="1">
    <citation type="submission" date="2022-03" db="EMBL/GenBank/DDBJ databases">
        <title>Luteimonas soily sp. nov., a novel bacterium isolated from the soil.</title>
        <authorList>
            <person name="Zhang X."/>
        </authorList>
    </citation>
    <scope>NUCLEOTIDE SEQUENCE [LARGE SCALE GENOMIC DNA]</scope>
    <source>
        <strain evidence="2 3">50</strain>
    </source>
</reference>
<keyword evidence="3" id="KW-1185">Reference proteome</keyword>
<feature type="non-terminal residue" evidence="2">
    <location>
        <position position="79"/>
    </location>
</feature>
<dbReference type="RefSeq" id="WP_243321747.1">
    <property type="nucleotide sequence ID" value="NZ_JALGCL010000003.1"/>
</dbReference>
<dbReference type="Proteomes" id="UP001165423">
    <property type="component" value="Unassembled WGS sequence"/>
</dbReference>
<evidence type="ECO:0000313" key="2">
    <source>
        <dbReference type="EMBL" id="MCJ0826364.1"/>
    </source>
</evidence>
<evidence type="ECO:0000256" key="1">
    <source>
        <dbReference type="SAM" id="MobiDB-lite"/>
    </source>
</evidence>